<evidence type="ECO:0000256" key="1">
    <source>
        <dbReference type="SAM" id="MobiDB-lite"/>
    </source>
</evidence>
<evidence type="ECO:0000313" key="2">
    <source>
        <dbReference type="Ensembl" id="ENSFCTP00005043113.1"/>
    </source>
</evidence>
<sequence>MNLWAREHEDLYRYCGSLALLRASADPTARHCGGLTYSVAFREHRAPQPPAPNCPPGAGQPGPVSSCPEPQLPRLQVLRHARSDQETEVCVCPPSSTSSSHHGQEGLRPERGFWQPRTQPPRGADLTPGQGPVSPHSAISLPGKGLRTASGTGSLRAQRSP</sequence>
<dbReference type="GeneTree" id="ENSGT00390000017366"/>
<reference evidence="2" key="2">
    <citation type="submission" date="2025-08" db="UniProtKB">
        <authorList>
            <consortium name="Ensembl"/>
        </authorList>
    </citation>
    <scope>IDENTIFICATION</scope>
    <source>
        <strain evidence="2">breed Abyssinian</strain>
    </source>
</reference>
<name>A0ABI7Z7N5_FELCA</name>
<dbReference type="Proteomes" id="UP000823872">
    <property type="component" value="Chromosome B3"/>
</dbReference>
<feature type="compositionally biased region" description="Polar residues" evidence="1">
    <location>
        <begin position="149"/>
        <end position="161"/>
    </location>
</feature>
<proteinExistence type="predicted"/>
<dbReference type="Ensembl" id="ENSFCTT00005058708.1">
    <property type="protein sequence ID" value="ENSFCTP00005043113.1"/>
    <property type="gene ID" value="ENSFCTG00005020384.1"/>
</dbReference>
<reference evidence="2" key="3">
    <citation type="submission" date="2025-09" db="UniProtKB">
        <authorList>
            <consortium name="Ensembl"/>
        </authorList>
    </citation>
    <scope>IDENTIFICATION</scope>
    <source>
        <strain evidence="2">breed Abyssinian</strain>
    </source>
</reference>
<protein>
    <submittedName>
        <fullName evidence="2">Uncharacterized protein</fullName>
    </submittedName>
</protein>
<feature type="region of interest" description="Disordered" evidence="1">
    <location>
        <begin position="46"/>
        <end position="161"/>
    </location>
</feature>
<reference evidence="2 3" key="1">
    <citation type="submission" date="2021-02" db="EMBL/GenBank/DDBJ databases">
        <title>Safari Cat Assemblies.</title>
        <authorList>
            <person name="Bredemeyer K.R."/>
            <person name="Murphy W.J."/>
        </authorList>
    </citation>
    <scope>NUCLEOTIDE SEQUENCE [LARGE SCALE GENOMIC DNA]</scope>
</reference>
<organism evidence="2 3">
    <name type="scientific">Felis catus</name>
    <name type="common">Cat</name>
    <name type="synonym">Felis silvestris catus</name>
    <dbReference type="NCBI Taxonomy" id="9685"/>
    <lineage>
        <taxon>Eukaryota</taxon>
        <taxon>Metazoa</taxon>
        <taxon>Chordata</taxon>
        <taxon>Craniata</taxon>
        <taxon>Vertebrata</taxon>
        <taxon>Euteleostomi</taxon>
        <taxon>Mammalia</taxon>
        <taxon>Eutheria</taxon>
        <taxon>Laurasiatheria</taxon>
        <taxon>Carnivora</taxon>
        <taxon>Feliformia</taxon>
        <taxon>Felidae</taxon>
        <taxon>Felinae</taxon>
        <taxon>Felis</taxon>
    </lineage>
</organism>
<keyword evidence="3" id="KW-1185">Reference proteome</keyword>
<gene>
    <name evidence="2" type="primary">CCDC33</name>
</gene>
<evidence type="ECO:0000313" key="3">
    <source>
        <dbReference type="Proteomes" id="UP000823872"/>
    </source>
</evidence>
<accession>A0ABI7Z7N5</accession>
<feature type="compositionally biased region" description="Low complexity" evidence="1">
    <location>
        <begin position="89"/>
        <end position="101"/>
    </location>
</feature>
<feature type="compositionally biased region" description="Basic and acidic residues" evidence="1">
    <location>
        <begin position="102"/>
        <end position="111"/>
    </location>
</feature>